<keyword evidence="1" id="KW-1133">Transmembrane helix</keyword>
<evidence type="ECO:0000256" key="1">
    <source>
        <dbReference type="SAM" id="Phobius"/>
    </source>
</evidence>
<name>A0AAV4QJT8_CAEEX</name>
<dbReference type="AlphaFoldDB" id="A0AAV4QJT8"/>
<protein>
    <submittedName>
        <fullName evidence="2">Uncharacterized protein</fullName>
    </submittedName>
</protein>
<feature type="transmembrane region" description="Helical" evidence="1">
    <location>
        <begin position="185"/>
        <end position="205"/>
    </location>
</feature>
<organism evidence="2 3">
    <name type="scientific">Caerostris extrusa</name>
    <name type="common">Bark spider</name>
    <name type="synonym">Caerostris bankana</name>
    <dbReference type="NCBI Taxonomy" id="172846"/>
    <lineage>
        <taxon>Eukaryota</taxon>
        <taxon>Metazoa</taxon>
        <taxon>Ecdysozoa</taxon>
        <taxon>Arthropoda</taxon>
        <taxon>Chelicerata</taxon>
        <taxon>Arachnida</taxon>
        <taxon>Araneae</taxon>
        <taxon>Araneomorphae</taxon>
        <taxon>Entelegynae</taxon>
        <taxon>Araneoidea</taxon>
        <taxon>Araneidae</taxon>
        <taxon>Caerostris</taxon>
    </lineage>
</organism>
<dbReference type="EMBL" id="BPLR01006263">
    <property type="protein sequence ID" value="GIY08529.1"/>
    <property type="molecule type" value="Genomic_DNA"/>
</dbReference>
<sequence>MNSFAHGKEVSPQRELLVYIIMFMRGWMCLHLVTRISDSAMQKGSRDIHNENDYFVRVSSDLSEKECKFFFVGTELLWRAQRAAARKMNSFAHRKEVSPQRELLIYIIMFMRDWTYAFFVTRISASAMQKRSRDIHNENDYFVRVFSDLSEKECKWRCFAEGSKSCCEENEFFAHRKEVSPQRELLIYIIMFMRGCMYALLVTRISASAMQKGSRDIHNKNDYFHPVSLTCAEKECKVRLIVGFVYKLIKQWLNLICSPIVTLAELKLRIAQHIDNAVTYSLQSVVEHVVSRFQRGQKMVGIILNIT</sequence>
<comment type="caution">
    <text evidence="2">The sequence shown here is derived from an EMBL/GenBank/DDBJ whole genome shotgun (WGS) entry which is preliminary data.</text>
</comment>
<dbReference type="Proteomes" id="UP001054945">
    <property type="component" value="Unassembled WGS sequence"/>
</dbReference>
<feature type="transmembrane region" description="Helical" evidence="1">
    <location>
        <begin position="16"/>
        <end position="33"/>
    </location>
</feature>
<reference evidence="2 3" key="1">
    <citation type="submission" date="2021-06" db="EMBL/GenBank/DDBJ databases">
        <title>Caerostris extrusa draft genome.</title>
        <authorList>
            <person name="Kono N."/>
            <person name="Arakawa K."/>
        </authorList>
    </citation>
    <scope>NUCLEOTIDE SEQUENCE [LARGE SCALE GENOMIC DNA]</scope>
</reference>
<proteinExistence type="predicted"/>
<keyword evidence="3" id="KW-1185">Reference proteome</keyword>
<evidence type="ECO:0000313" key="2">
    <source>
        <dbReference type="EMBL" id="GIY08529.1"/>
    </source>
</evidence>
<evidence type="ECO:0000313" key="3">
    <source>
        <dbReference type="Proteomes" id="UP001054945"/>
    </source>
</evidence>
<gene>
    <name evidence="2" type="ORF">CEXT_786951</name>
</gene>
<accession>A0AAV4QJT8</accession>
<keyword evidence="1" id="KW-0812">Transmembrane</keyword>
<keyword evidence="1" id="KW-0472">Membrane</keyword>